<protein>
    <submittedName>
        <fullName evidence="1">Uncharacterized protein</fullName>
    </submittedName>
</protein>
<dbReference type="EMBL" id="JAQJZJ010000004">
    <property type="protein sequence ID" value="MDA7087069.1"/>
    <property type="molecule type" value="Genomic_DNA"/>
</dbReference>
<dbReference type="Proteomes" id="UP001212042">
    <property type="component" value="Unassembled WGS sequence"/>
</dbReference>
<gene>
    <name evidence="1" type="ORF">PH586_11800</name>
</gene>
<comment type="caution">
    <text evidence="1">The sequence shown here is derived from an EMBL/GenBank/DDBJ whole genome shotgun (WGS) entry which is preliminary data.</text>
</comment>
<sequence>MRENLLPQSGYRAVLLDTFHQGAMSLLAAWLALHGIPDAVYQLGHLRQRPAVCLGRAAQHAAQAEIVRRS</sequence>
<name>A0ABT4XFW5_9PSED</name>
<dbReference type="RefSeq" id="WP_271347946.1">
    <property type="nucleotide sequence ID" value="NZ_JAQJZJ010000004.1"/>
</dbReference>
<evidence type="ECO:0000313" key="1">
    <source>
        <dbReference type="EMBL" id="MDA7087069.1"/>
    </source>
</evidence>
<reference evidence="1 2" key="1">
    <citation type="submission" date="2023-01" db="EMBL/GenBank/DDBJ databases">
        <title>Pseudomonas SA3-5T sp. nov., isolated from tidal flat sediment.</title>
        <authorList>
            <person name="Kim H.S."/>
            <person name="Kim J.-S."/>
            <person name="Suh M.K."/>
            <person name="Eom M.K."/>
            <person name="Lee J.-S."/>
        </authorList>
    </citation>
    <scope>NUCLEOTIDE SEQUENCE [LARGE SCALE GENOMIC DNA]</scope>
    <source>
        <strain evidence="1 2">SA3-5</strain>
    </source>
</reference>
<keyword evidence="2" id="KW-1185">Reference proteome</keyword>
<evidence type="ECO:0000313" key="2">
    <source>
        <dbReference type="Proteomes" id="UP001212042"/>
    </source>
</evidence>
<organism evidence="1 2">
    <name type="scientific">Pseudomonas aestuarii</name>
    <dbReference type="NCBI Taxonomy" id="3018340"/>
    <lineage>
        <taxon>Bacteria</taxon>
        <taxon>Pseudomonadati</taxon>
        <taxon>Pseudomonadota</taxon>
        <taxon>Gammaproteobacteria</taxon>
        <taxon>Pseudomonadales</taxon>
        <taxon>Pseudomonadaceae</taxon>
        <taxon>Pseudomonas</taxon>
    </lineage>
</organism>
<accession>A0ABT4XFW5</accession>
<proteinExistence type="predicted"/>